<reference evidence="6 7" key="1">
    <citation type="submission" date="2013-05" db="EMBL/GenBank/DDBJ databases">
        <title>Draft genome sequence of Rubidibacter lacunae KORDI 51-2.</title>
        <authorList>
            <person name="Choi D.H."/>
            <person name="Noh J.H."/>
            <person name="Kwon K.-K."/>
            <person name="Lee J.-H."/>
            <person name="Ryu J.-Y."/>
        </authorList>
    </citation>
    <scope>NUCLEOTIDE SEQUENCE [LARGE SCALE GENOMIC DNA]</scope>
    <source>
        <strain evidence="6 7">KORDI 51-2</strain>
    </source>
</reference>
<keyword evidence="6" id="KW-0449">Lipoprotein</keyword>
<evidence type="ECO:0000256" key="3">
    <source>
        <dbReference type="HAMAP-Rule" id="MF_02071"/>
    </source>
</evidence>
<dbReference type="PATRIC" id="fig|582515.4.peg.3363"/>
<dbReference type="Gene3D" id="2.40.40.10">
    <property type="entry name" value="RlpA-like domain"/>
    <property type="match status" value="1"/>
</dbReference>
<dbReference type="HAMAP" id="MF_02071">
    <property type="entry name" value="RlpA"/>
    <property type="match status" value="1"/>
</dbReference>
<dbReference type="GO" id="GO:0000270">
    <property type="term" value="P:peptidoglycan metabolic process"/>
    <property type="evidence" value="ECO:0007669"/>
    <property type="project" value="UniProtKB-UniRule"/>
</dbReference>
<dbReference type="AlphaFoldDB" id="U5DGP6"/>
<keyword evidence="3" id="KW-0732">Signal</keyword>
<dbReference type="PANTHER" id="PTHR34183:SF8">
    <property type="entry name" value="ENDOLYTIC PEPTIDOGLYCAN TRANSGLYCOSYLASE RLPA-RELATED"/>
    <property type="match status" value="1"/>
</dbReference>
<dbReference type="EC" id="4.2.2.-" evidence="3"/>
<dbReference type="eggNOG" id="COG0797">
    <property type="taxonomic scope" value="Bacteria"/>
</dbReference>
<feature type="domain" description="RlpA-like protein double-psi beta-barrel" evidence="5">
    <location>
        <begin position="194"/>
        <end position="282"/>
    </location>
</feature>
<dbReference type="SUPFAM" id="SSF50685">
    <property type="entry name" value="Barwin-like endoglucanases"/>
    <property type="match status" value="1"/>
</dbReference>
<evidence type="ECO:0000256" key="2">
    <source>
        <dbReference type="ARBA" id="ARBA00023316"/>
    </source>
</evidence>
<evidence type="ECO:0000256" key="4">
    <source>
        <dbReference type="RuleBase" id="RU003495"/>
    </source>
</evidence>
<sequence precursor="true">MKNMFQSPLAVAVLAATLGTSSFGMVAPALAGREPAVETALANSAALTSVFEHPHEDTSAATLYVRQIPVLTFVNTGDSSGSDPSSPVKLAGERANAVAARVQQLGEDFDAGALVVRWEREDDTYRILAGDEELVRLSDREILPDTTGDRAQDALQATNRLRRLLGGAEPLTAVAGRPRPETVQVAQAVRKQLQGVASWYGPGFHGRPTASGERFNSNDLTAAHRSLPFGTKVRVTNTRNGQSVIVRINDRGPFTGGRVIDLSAAAAREIGLVNSGIGPVRIDVLGR</sequence>
<dbReference type="GO" id="GO:0071555">
    <property type="term" value="P:cell wall organization"/>
    <property type="evidence" value="ECO:0007669"/>
    <property type="project" value="UniProtKB-KW"/>
</dbReference>
<keyword evidence="1 3" id="KW-0456">Lyase</keyword>
<organism evidence="6 7">
    <name type="scientific">Rubidibacter lacunae KORDI 51-2</name>
    <dbReference type="NCBI Taxonomy" id="582515"/>
    <lineage>
        <taxon>Bacteria</taxon>
        <taxon>Bacillati</taxon>
        <taxon>Cyanobacteriota</taxon>
        <taxon>Cyanophyceae</taxon>
        <taxon>Oscillatoriophycideae</taxon>
        <taxon>Chroococcales</taxon>
        <taxon>Aphanothecaceae</taxon>
        <taxon>Rubidibacter</taxon>
    </lineage>
</organism>
<dbReference type="InParanoid" id="U5DGP6"/>
<proteinExistence type="inferred from homology"/>
<comment type="function">
    <text evidence="3">Lytic transglycosylase with a strong preference for naked glycan strands that lack stem peptides.</text>
</comment>
<evidence type="ECO:0000313" key="6">
    <source>
        <dbReference type="EMBL" id="ERN40452.1"/>
    </source>
</evidence>
<evidence type="ECO:0000259" key="5">
    <source>
        <dbReference type="Pfam" id="PF03330"/>
    </source>
</evidence>
<dbReference type="InterPro" id="IPR012997">
    <property type="entry name" value="RplA"/>
</dbReference>
<name>U5DGP6_9CHRO</name>
<dbReference type="EMBL" id="ASSJ01000076">
    <property type="protein sequence ID" value="ERN40452.1"/>
    <property type="molecule type" value="Genomic_DNA"/>
</dbReference>
<comment type="similarity">
    <text evidence="3 4">Belongs to the RlpA family.</text>
</comment>
<dbReference type="InterPro" id="IPR036908">
    <property type="entry name" value="RlpA-like_sf"/>
</dbReference>
<protein>
    <recommendedName>
        <fullName evidence="3">Probable endolytic peptidoglycan transglycosylase RlpA</fullName>
        <ecNumber evidence="3">4.2.2.-</ecNumber>
    </recommendedName>
</protein>
<keyword evidence="7" id="KW-1185">Reference proteome</keyword>
<dbReference type="STRING" id="582515.KR51_00029930"/>
<comment type="caution">
    <text evidence="6">The sequence shown here is derived from an EMBL/GenBank/DDBJ whole genome shotgun (WGS) entry which is preliminary data.</text>
</comment>
<evidence type="ECO:0000313" key="7">
    <source>
        <dbReference type="Proteomes" id="UP000016960"/>
    </source>
</evidence>
<dbReference type="PANTHER" id="PTHR34183">
    <property type="entry name" value="ENDOLYTIC PEPTIDOGLYCAN TRANSGLYCOSYLASE RLPA"/>
    <property type="match status" value="1"/>
</dbReference>
<dbReference type="GO" id="GO:0008932">
    <property type="term" value="F:lytic endotransglycosylase activity"/>
    <property type="evidence" value="ECO:0007669"/>
    <property type="project" value="UniProtKB-UniRule"/>
</dbReference>
<dbReference type="InterPro" id="IPR009009">
    <property type="entry name" value="RlpA-like_DPBB"/>
</dbReference>
<evidence type="ECO:0000256" key="1">
    <source>
        <dbReference type="ARBA" id="ARBA00023239"/>
    </source>
</evidence>
<keyword evidence="2 3" id="KW-0961">Cell wall biogenesis/degradation</keyword>
<dbReference type="OrthoDB" id="9779128at2"/>
<feature type="chain" id="PRO_5009992968" description="Probable endolytic peptidoglycan transglycosylase RlpA" evidence="3">
    <location>
        <begin position="32"/>
        <end position="287"/>
    </location>
</feature>
<accession>U5DGP6</accession>
<dbReference type="CDD" id="cd22268">
    <property type="entry name" value="DPBB_RlpA-like"/>
    <property type="match status" value="1"/>
</dbReference>
<dbReference type="NCBIfam" id="TIGR00413">
    <property type="entry name" value="rlpA"/>
    <property type="match status" value="1"/>
</dbReference>
<dbReference type="Pfam" id="PF03330">
    <property type="entry name" value="DPBB_1"/>
    <property type="match status" value="1"/>
</dbReference>
<dbReference type="Proteomes" id="UP000016960">
    <property type="component" value="Unassembled WGS sequence"/>
</dbReference>
<gene>
    <name evidence="3" type="primary">rlpA</name>
    <name evidence="6" type="ORF">KR51_00029930</name>
</gene>
<feature type="signal peptide" evidence="3">
    <location>
        <begin position="1"/>
        <end position="31"/>
    </location>
</feature>
<dbReference type="InterPro" id="IPR034718">
    <property type="entry name" value="RlpA"/>
</dbReference>